<dbReference type="Proteomes" id="UP000289260">
    <property type="component" value="Chromosome"/>
</dbReference>
<accession>A0A4P6KDJ5</accession>
<feature type="transmembrane region" description="Helical" evidence="1">
    <location>
        <begin position="93"/>
        <end position="115"/>
    </location>
</feature>
<dbReference type="RefSeq" id="WP_130108623.1">
    <property type="nucleotide sequence ID" value="NZ_CP035806.1"/>
</dbReference>
<feature type="transmembrane region" description="Helical" evidence="1">
    <location>
        <begin position="44"/>
        <end position="63"/>
    </location>
</feature>
<dbReference type="KEGG" id="ltr:EVS81_00290"/>
<dbReference type="EMBL" id="CP035806">
    <property type="protein sequence ID" value="QBE47464.1"/>
    <property type="molecule type" value="Genomic_DNA"/>
</dbReference>
<name>A0A4P6KDJ5_9MICO</name>
<feature type="transmembrane region" description="Helical" evidence="1">
    <location>
        <begin position="122"/>
        <end position="141"/>
    </location>
</feature>
<gene>
    <name evidence="2" type="ORF">EVS81_00290</name>
</gene>
<dbReference type="OrthoDB" id="4990003at2"/>
<evidence type="ECO:0000256" key="1">
    <source>
        <dbReference type="SAM" id="Phobius"/>
    </source>
</evidence>
<feature type="transmembrane region" description="Helical" evidence="1">
    <location>
        <begin position="16"/>
        <end position="38"/>
    </location>
</feature>
<sequence length="183" mass="18643">MSQQPVPYRVTTTRRFPWWTLLITGVLIALVGVGFLVWPFFAGSWALAILFGAALAANGLALLTRGSAPAVLGGLLLLVAGVLAIVFSEVTVAALVSFVGAGLIVLGAIWIAVAARLPGRRALAILPGALMLVGGVTALVLPALALSIVAVVGGLCLILIGALIVSAATRLRRVNASTTTIVM</sequence>
<feature type="transmembrane region" description="Helical" evidence="1">
    <location>
        <begin position="70"/>
        <end position="87"/>
    </location>
</feature>
<keyword evidence="1" id="KW-0472">Membrane</keyword>
<keyword evidence="1" id="KW-1133">Transmembrane helix</keyword>
<keyword evidence="1" id="KW-0812">Transmembrane</keyword>
<dbReference type="Pfam" id="PF03729">
    <property type="entry name" value="DUF308"/>
    <property type="match status" value="1"/>
</dbReference>
<dbReference type="AlphaFoldDB" id="A0A4P6KDJ5"/>
<reference evidence="2 3" key="1">
    <citation type="submission" date="2019-02" db="EMBL/GenBank/DDBJ databases">
        <authorList>
            <person name="Sun L."/>
            <person name="Pan D."/>
            <person name="Wu X."/>
        </authorList>
    </citation>
    <scope>NUCLEOTIDE SEQUENCE [LARGE SCALE GENOMIC DNA]</scope>
    <source>
        <strain evidence="2 3">JW-1</strain>
    </source>
</reference>
<evidence type="ECO:0008006" key="4">
    <source>
        <dbReference type="Google" id="ProtNLM"/>
    </source>
</evidence>
<keyword evidence="3" id="KW-1185">Reference proteome</keyword>
<organism evidence="2 3">
    <name type="scientific">Leucobacter triazinivorans</name>
    <dbReference type="NCBI Taxonomy" id="1784719"/>
    <lineage>
        <taxon>Bacteria</taxon>
        <taxon>Bacillati</taxon>
        <taxon>Actinomycetota</taxon>
        <taxon>Actinomycetes</taxon>
        <taxon>Micrococcales</taxon>
        <taxon>Microbacteriaceae</taxon>
        <taxon>Leucobacter</taxon>
    </lineage>
</organism>
<protein>
    <recommendedName>
        <fullName evidence="4">DUF308 domain-containing protein</fullName>
    </recommendedName>
</protein>
<proteinExistence type="predicted"/>
<evidence type="ECO:0000313" key="2">
    <source>
        <dbReference type="EMBL" id="QBE47464.1"/>
    </source>
</evidence>
<evidence type="ECO:0000313" key="3">
    <source>
        <dbReference type="Proteomes" id="UP000289260"/>
    </source>
</evidence>
<feature type="transmembrane region" description="Helical" evidence="1">
    <location>
        <begin position="147"/>
        <end position="168"/>
    </location>
</feature>
<dbReference type="InterPro" id="IPR005325">
    <property type="entry name" value="DUF308_memb"/>
</dbReference>